<proteinExistence type="predicted"/>
<dbReference type="PANTHER" id="PTHR34817:SF2">
    <property type="entry name" value="NUCLEOTIDYLTRANSFERASE"/>
    <property type="match status" value="1"/>
</dbReference>
<accession>A0ABR8XC23</accession>
<dbReference type="RefSeq" id="WP_191707261.1">
    <property type="nucleotide sequence ID" value="NZ_JACSQA010000010.1"/>
</dbReference>
<protein>
    <submittedName>
        <fullName evidence="1">Nucleotidyltransferase domain-containing protein</fullName>
    </submittedName>
</protein>
<name>A0ABR8XC23_9BACL</name>
<dbReference type="Proteomes" id="UP000640930">
    <property type="component" value="Unassembled WGS sequence"/>
</dbReference>
<dbReference type="EMBL" id="JACSQA010000010">
    <property type="protein sequence ID" value="MBD8026769.1"/>
    <property type="molecule type" value="Genomic_DNA"/>
</dbReference>
<keyword evidence="2" id="KW-1185">Reference proteome</keyword>
<gene>
    <name evidence="1" type="ORF">H9636_08865</name>
</gene>
<organism evidence="1 2">
    <name type="scientific">Ureibacillus galli</name>
    <dbReference type="NCBI Taxonomy" id="2762222"/>
    <lineage>
        <taxon>Bacteria</taxon>
        <taxon>Bacillati</taxon>
        <taxon>Bacillota</taxon>
        <taxon>Bacilli</taxon>
        <taxon>Bacillales</taxon>
        <taxon>Caryophanaceae</taxon>
        <taxon>Ureibacillus</taxon>
    </lineage>
</organism>
<reference evidence="1 2" key="1">
    <citation type="submission" date="2020-08" db="EMBL/GenBank/DDBJ databases">
        <title>A Genomic Blueprint of the Chicken Gut Microbiome.</title>
        <authorList>
            <person name="Gilroy R."/>
            <person name="Ravi A."/>
            <person name="Getino M."/>
            <person name="Pursley I."/>
            <person name="Horton D.L."/>
            <person name="Alikhan N.-F."/>
            <person name="Baker D."/>
            <person name="Gharbi K."/>
            <person name="Hall N."/>
            <person name="Watson M."/>
            <person name="Adriaenssens E.M."/>
            <person name="Foster-Nyarko E."/>
            <person name="Jarju S."/>
            <person name="Secka A."/>
            <person name="Antonio M."/>
            <person name="Oren A."/>
            <person name="Chaudhuri R."/>
            <person name="La Ragione R.M."/>
            <person name="Hildebrand F."/>
            <person name="Pallen M.J."/>
        </authorList>
    </citation>
    <scope>NUCLEOTIDE SEQUENCE [LARGE SCALE GENOMIC DNA]</scope>
    <source>
        <strain evidence="1 2">Re31</strain>
    </source>
</reference>
<comment type="caution">
    <text evidence="1">The sequence shown here is derived from an EMBL/GenBank/DDBJ whole genome shotgun (WGS) entry which is preliminary data.</text>
</comment>
<evidence type="ECO:0000313" key="2">
    <source>
        <dbReference type="Proteomes" id="UP000640930"/>
    </source>
</evidence>
<dbReference type="PANTHER" id="PTHR34817">
    <property type="entry name" value="NUCLEOTIDYLTRANSFERASE"/>
    <property type="match status" value="1"/>
</dbReference>
<evidence type="ECO:0000313" key="1">
    <source>
        <dbReference type="EMBL" id="MBD8026769.1"/>
    </source>
</evidence>
<dbReference type="InterPro" id="IPR018775">
    <property type="entry name" value="RlaP"/>
</dbReference>
<sequence>MKEAILQKLMDIEELYSVKILYAVESGSRAWGFATEHSDYDVRFIYVHHPNWYLSIDPQGIGSKKDSMEFPINNHLDINGWELTKALRLFRKSNPTILEWLNSEIVYYQNDFFIDNLCLLQKDVFSPISCLHHYLNVANNNYKSYLQRPIVKVKIYLYAVKSLLACSWIEKFQTVPPITIQDLLPLLDYKKEKLEVEQLLKRRNLGEEFNMTVPLPILNNYIQEECIRIKNYIPTLKEEQRNATEKLDHLFRQTLQLIYGH</sequence>
<dbReference type="Pfam" id="PF10127">
    <property type="entry name" value="RlaP"/>
    <property type="match status" value="1"/>
</dbReference>